<dbReference type="InterPro" id="IPR029058">
    <property type="entry name" value="AB_hydrolase_fold"/>
</dbReference>
<organism evidence="1 2">
    <name type="scientific">Microbacterium esteraromaticum</name>
    <dbReference type="NCBI Taxonomy" id="57043"/>
    <lineage>
        <taxon>Bacteria</taxon>
        <taxon>Bacillati</taxon>
        <taxon>Actinomycetota</taxon>
        <taxon>Actinomycetes</taxon>
        <taxon>Micrococcales</taxon>
        <taxon>Microbacteriaceae</taxon>
        <taxon>Microbacterium</taxon>
    </lineage>
</organism>
<dbReference type="Proteomes" id="UP000664385">
    <property type="component" value="Unassembled WGS sequence"/>
</dbReference>
<reference evidence="1" key="1">
    <citation type="submission" date="2020-12" db="EMBL/GenBank/DDBJ databases">
        <title>PHA producing bacteria isolated from mangrove.</title>
        <authorList>
            <person name="Zheng W."/>
            <person name="Yu S."/>
            <person name="Huang Y."/>
        </authorList>
    </citation>
    <scope>NUCLEOTIDE SEQUENCE</scope>
    <source>
        <strain evidence="1">GN8-5</strain>
    </source>
</reference>
<proteinExistence type="predicted"/>
<protein>
    <recommendedName>
        <fullName evidence="3">Alpha/beta hydrolase</fullName>
    </recommendedName>
</protein>
<dbReference type="EMBL" id="JAEMWU010000003">
    <property type="protein sequence ID" value="MBN8206865.1"/>
    <property type="molecule type" value="Genomic_DNA"/>
</dbReference>
<dbReference type="AlphaFoldDB" id="A0A939DXT5"/>
<dbReference type="Gene3D" id="3.40.50.1820">
    <property type="entry name" value="alpha/beta hydrolase"/>
    <property type="match status" value="1"/>
</dbReference>
<gene>
    <name evidence="1" type="ORF">JF543_12980</name>
</gene>
<comment type="caution">
    <text evidence="1">The sequence shown here is derived from an EMBL/GenBank/DDBJ whole genome shotgun (WGS) entry which is preliminary data.</text>
</comment>
<sequence>MRFGTGTALVKDPRFSWWSAVPESPCGAVAVLIHGSDRDPVGMRREFLDWAERTGTALLAPLFPAGVPDAGDANGYKQLRSGDTHFDDVLQWTLDAFIERELLDVDRLELFGFSGGAQFAHRLALVHPSDWSAAAFAAPGNVTLLGSEHAWWPGVGDFAAVFGRERDHARLQALPVHVLVGADDDGSGVIHVGEHESRWRAGANDAGRTRVDRARHLAQNWHDHGVPATFEIVAGAAHELAPLAPRAQAFFDRVRRADGFSDAREGN</sequence>
<evidence type="ECO:0000313" key="1">
    <source>
        <dbReference type="EMBL" id="MBN8206865.1"/>
    </source>
</evidence>
<evidence type="ECO:0000313" key="2">
    <source>
        <dbReference type="Proteomes" id="UP000664385"/>
    </source>
</evidence>
<evidence type="ECO:0008006" key="3">
    <source>
        <dbReference type="Google" id="ProtNLM"/>
    </source>
</evidence>
<accession>A0A939DXT5</accession>
<dbReference type="SUPFAM" id="SSF53474">
    <property type="entry name" value="alpha/beta-Hydrolases"/>
    <property type="match status" value="1"/>
</dbReference>
<dbReference type="RefSeq" id="WP_206824672.1">
    <property type="nucleotide sequence ID" value="NZ_CP063379.1"/>
</dbReference>
<name>A0A939DXT5_9MICO</name>